<dbReference type="Gene3D" id="1.10.520.20">
    <property type="entry name" value="N-terminal domain of the delta subunit of the F1F0-ATP synthase"/>
    <property type="match status" value="1"/>
</dbReference>
<evidence type="ECO:0000256" key="6">
    <source>
        <dbReference type="ARBA" id="ARBA00023196"/>
    </source>
</evidence>
<keyword evidence="10" id="KW-1185">Reference proteome</keyword>
<evidence type="ECO:0000256" key="3">
    <source>
        <dbReference type="ARBA" id="ARBA00022781"/>
    </source>
</evidence>
<evidence type="ECO:0000256" key="7">
    <source>
        <dbReference type="ARBA" id="ARBA00023310"/>
    </source>
</evidence>
<proteinExistence type="inferred from homology"/>
<dbReference type="SUPFAM" id="SSF47928">
    <property type="entry name" value="N-terminal domain of the delta subunit of the F1F0-ATP synthase"/>
    <property type="match status" value="1"/>
</dbReference>
<name>A0AAW9DQY1_ACIAO</name>
<comment type="subcellular location">
    <subcellularLocation>
        <location evidence="8">Cell membrane</location>
        <topology evidence="8">Peripheral membrane protein</topology>
    </subcellularLocation>
    <subcellularLocation>
        <location evidence="1">Membrane</location>
    </subcellularLocation>
</comment>
<evidence type="ECO:0000313" key="9">
    <source>
        <dbReference type="EMBL" id="MDX5931541.1"/>
    </source>
</evidence>
<comment type="similarity">
    <text evidence="8">Belongs to the ATPase delta chain family.</text>
</comment>
<organism evidence="9 10">
    <name type="scientific">Acidiphilium acidophilum</name>
    <name type="common">Thiobacillus acidophilus</name>
    <dbReference type="NCBI Taxonomy" id="76588"/>
    <lineage>
        <taxon>Bacteria</taxon>
        <taxon>Pseudomonadati</taxon>
        <taxon>Pseudomonadota</taxon>
        <taxon>Alphaproteobacteria</taxon>
        <taxon>Acetobacterales</taxon>
        <taxon>Acidocellaceae</taxon>
        <taxon>Acidiphilium</taxon>
    </lineage>
</organism>
<dbReference type="Pfam" id="PF00213">
    <property type="entry name" value="OSCP"/>
    <property type="match status" value="1"/>
</dbReference>
<dbReference type="PANTHER" id="PTHR11910">
    <property type="entry name" value="ATP SYNTHASE DELTA CHAIN"/>
    <property type="match status" value="1"/>
</dbReference>
<reference evidence="9 10" key="1">
    <citation type="submission" date="2023-11" db="EMBL/GenBank/DDBJ databases">
        <title>MicrobeMod: A computational toolkit for identifying prokaryotic methylation and restriction-modification with nanopore sequencing.</title>
        <authorList>
            <person name="Crits-Christoph A."/>
            <person name="Kang S.C."/>
            <person name="Lee H."/>
            <person name="Ostrov N."/>
        </authorList>
    </citation>
    <scope>NUCLEOTIDE SEQUENCE [LARGE SCALE GENOMIC DNA]</scope>
    <source>
        <strain evidence="9 10">DSMZ 700</strain>
    </source>
</reference>
<dbReference type="NCBIfam" id="NF004406">
    <property type="entry name" value="PRK05758.3-2"/>
    <property type="match status" value="1"/>
</dbReference>
<evidence type="ECO:0000256" key="2">
    <source>
        <dbReference type="ARBA" id="ARBA00022448"/>
    </source>
</evidence>
<dbReference type="PRINTS" id="PR00125">
    <property type="entry name" value="ATPASEDELTA"/>
</dbReference>
<evidence type="ECO:0000313" key="10">
    <source>
        <dbReference type="Proteomes" id="UP001279553"/>
    </source>
</evidence>
<keyword evidence="4 8" id="KW-0406">Ion transport</keyword>
<keyword evidence="5 8" id="KW-0472">Membrane</keyword>
<dbReference type="GO" id="GO:0046933">
    <property type="term" value="F:proton-transporting ATP synthase activity, rotational mechanism"/>
    <property type="evidence" value="ECO:0007669"/>
    <property type="project" value="UniProtKB-UniRule"/>
</dbReference>
<gene>
    <name evidence="8" type="primary">atpH</name>
    <name evidence="9" type="ORF">SIL87_12260</name>
</gene>
<dbReference type="GO" id="GO:0045259">
    <property type="term" value="C:proton-transporting ATP synthase complex"/>
    <property type="evidence" value="ECO:0007669"/>
    <property type="project" value="UniProtKB-KW"/>
</dbReference>
<keyword evidence="6 8" id="KW-0139">CF(1)</keyword>
<keyword evidence="3 8" id="KW-0375">Hydrogen ion transport</keyword>
<keyword evidence="7 8" id="KW-0066">ATP synthesis</keyword>
<accession>A0AAW9DQY1</accession>
<dbReference type="NCBIfam" id="TIGR01145">
    <property type="entry name" value="ATP_synt_delta"/>
    <property type="match status" value="1"/>
</dbReference>
<keyword evidence="2 8" id="KW-0813">Transport</keyword>
<sequence length="196" mass="21087">MSSAVNTSPTPTGAPDRASGLSARYARALYDLADERKQLDQTVTEMATLGDLIKNDAPLKRLVASRSVDAMEAARAMDAVLSSQGFSDLVRHFIGTAIQNRRLRDLPDLISGFAIYVAGKRGIVTAEVASAHPLSDVQRTQLTARLAEAGYGRVTIRESVDPALLGGLTVRIGSKLYDTSLKSRLQRLRFVMKGAA</sequence>
<evidence type="ECO:0000256" key="1">
    <source>
        <dbReference type="ARBA" id="ARBA00004370"/>
    </source>
</evidence>
<dbReference type="InterPro" id="IPR026015">
    <property type="entry name" value="ATP_synth_OSCP/delta_N_sf"/>
</dbReference>
<keyword evidence="8" id="KW-1003">Cell membrane</keyword>
<dbReference type="AlphaFoldDB" id="A0AAW9DQY1"/>
<comment type="function">
    <text evidence="8">This protein is part of the stalk that links CF(0) to CF(1). It either transmits conformational changes from CF(0) to CF(1) or is implicated in proton conduction.</text>
</comment>
<dbReference type="InterPro" id="IPR020781">
    <property type="entry name" value="ATPase_OSCP/d_CS"/>
</dbReference>
<dbReference type="RefSeq" id="WP_319614445.1">
    <property type="nucleotide sequence ID" value="NZ_JAWXYB010000018.1"/>
</dbReference>
<dbReference type="GO" id="GO:0005886">
    <property type="term" value="C:plasma membrane"/>
    <property type="evidence" value="ECO:0007669"/>
    <property type="project" value="UniProtKB-SubCell"/>
</dbReference>
<dbReference type="HAMAP" id="MF_01416">
    <property type="entry name" value="ATP_synth_delta_bact"/>
    <property type="match status" value="1"/>
</dbReference>
<dbReference type="Proteomes" id="UP001279553">
    <property type="component" value="Unassembled WGS sequence"/>
</dbReference>
<dbReference type="InterPro" id="IPR000711">
    <property type="entry name" value="ATPase_OSCP/dsu"/>
</dbReference>
<protein>
    <recommendedName>
        <fullName evidence="8">ATP synthase subunit delta</fullName>
    </recommendedName>
    <alternativeName>
        <fullName evidence="8">ATP synthase F(1) sector subunit delta</fullName>
    </alternativeName>
    <alternativeName>
        <fullName evidence="8">F-type ATPase subunit delta</fullName>
        <shortName evidence="8">F-ATPase subunit delta</shortName>
    </alternativeName>
</protein>
<comment type="function">
    <text evidence="8">F(1)F(0) ATP synthase produces ATP from ADP in the presence of a proton or sodium gradient. F-type ATPases consist of two structural domains, F(1) containing the extramembraneous catalytic core and F(0) containing the membrane proton channel, linked together by a central stalk and a peripheral stalk. During catalysis, ATP synthesis in the catalytic domain of F(1) is coupled via a rotary mechanism of the central stalk subunits to proton translocation.</text>
</comment>
<dbReference type="EMBL" id="JAWXYB010000018">
    <property type="protein sequence ID" value="MDX5931541.1"/>
    <property type="molecule type" value="Genomic_DNA"/>
</dbReference>
<evidence type="ECO:0000256" key="8">
    <source>
        <dbReference type="HAMAP-Rule" id="MF_01416"/>
    </source>
</evidence>
<comment type="caution">
    <text evidence="9">The sequence shown here is derived from an EMBL/GenBank/DDBJ whole genome shotgun (WGS) entry which is preliminary data.</text>
</comment>
<evidence type="ECO:0000256" key="4">
    <source>
        <dbReference type="ARBA" id="ARBA00023065"/>
    </source>
</evidence>
<evidence type="ECO:0000256" key="5">
    <source>
        <dbReference type="ARBA" id="ARBA00023136"/>
    </source>
</evidence>
<dbReference type="PROSITE" id="PS00389">
    <property type="entry name" value="ATPASE_DELTA"/>
    <property type="match status" value="1"/>
</dbReference>